<reference evidence="2 3" key="1">
    <citation type="submission" date="2019-08" db="EMBL/GenBank/DDBJ databases">
        <title>Bradyrhizobium hipponensis sp. nov., a rhizobium isolated from a Lupinus angustifolius root nodule in Tunisia.</title>
        <authorList>
            <person name="Off K."/>
            <person name="Rejili M."/>
            <person name="Mars M."/>
            <person name="Brachmann A."/>
            <person name="Marin M."/>
        </authorList>
    </citation>
    <scope>NUCLEOTIDE SEQUENCE [LARGE SCALE GENOMIC DNA]</scope>
    <source>
        <strain evidence="2 3">CTAW71</strain>
    </source>
</reference>
<proteinExistence type="predicted"/>
<evidence type="ECO:0000256" key="1">
    <source>
        <dbReference type="SAM" id="MobiDB-lite"/>
    </source>
</evidence>
<dbReference type="EMBL" id="VSSS01000030">
    <property type="protein sequence ID" value="TYL93953.1"/>
    <property type="molecule type" value="Genomic_DNA"/>
</dbReference>
<protein>
    <submittedName>
        <fullName evidence="2">Uncharacterized protein</fullName>
    </submittedName>
</protein>
<gene>
    <name evidence="2" type="ORF">FXB40_19105</name>
</gene>
<sequence length="65" mass="7662">MRRHRFKQTVSLEERLAEQAQRLRQEAKSFPPGIERERTIRKARQAETGAHISEWLNSPGLQPPR</sequence>
<organism evidence="2 3">
    <name type="scientific">Bradyrhizobium rifense</name>
    <dbReference type="NCBI Taxonomy" id="515499"/>
    <lineage>
        <taxon>Bacteria</taxon>
        <taxon>Pseudomonadati</taxon>
        <taxon>Pseudomonadota</taxon>
        <taxon>Alphaproteobacteria</taxon>
        <taxon>Hyphomicrobiales</taxon>
        <taxon>Nitrobacteraceae</taxon>
        <taxon>Bradyrhizobium</taxon>
    </lineage>
</organism>
<feature type="compositionally biased region" description="Polar residues" evidence="1">
    <location>
        <begin position="55"/>
        <end position="65"/>
    </location>
</feature>
<evidence type="ECO:0000313" key="2">
    <source>
        <dbReference type="EMBL" id="TYL93953.1"/>
    </source>
</evidence>
<feature type="region of interest" description="Disordered" evidence="1">
    <location>
        <begin position="46"/>
        <end position="65"/>
    </location>
</feature>
<dbReference type="RefSeq" id="WP_148773732.1">
    <property type="nucleotide sequence ID" value="NZ_VSSS01000030.1"/>
</dbReference>
<dbReference type="OrthoDB" id="8128823at2"/>
<name>A0A5D3KFP8_9BRAD</name>
<accession>A0A5D3KFP8</accession>
<comment type="caution">
    <text evidence="2">The sequence shown here is derived from an EMBL/GenBank/DDBJ whole genome shotgun (WGS) entry which is preliminary data.</text>
</comment>
<dbReference type="AlphaFoldDB" id="A0A5D3KFP8"/>
<dbReference type="Proteomes" id="UP000324758">
    <property type="component" value="Unassembled WGS sequence"/>
</dbReference>
<evidence type="ECO:0000313" key="3">
    <source>
        <dbReference type="Proteomes" id="UP000324758"/>
    </source>
</evidence>
<keyword evidence="3" id="KW-1185">Reference proteome</keyword>